<evidence type="ECO:0000256" key="10">
    <source>
        <dbReference type="PIRSR" id="PIRSR601461-1"/>
    </source>
</evidence>
<dbReference type="PROSITE" id="PS00141">
    <property type="entry name" value="ASP_PROTEASE"/>
    <property type="match status" value="1"/>
</dbReference>
<evidence type="ECO:0000313" key="16">
    <source>
        <dbReference type="Proteomes" id="UP000800092"/>
    </source>
</evidence>
<keyword evidence="3" id="KW-1003">Cell membrane</keyword>
<keyword evidence="4 12" id="KW-0645">Protease</keyword>
<evidence type="ECO:0000256" key="6">
    <source>
        <dbReference type="ARBA" id="ARBA00022801"/>
    </source>
</evidence>
<dbReference type="OrthoDB" id="660550at2759"/>
<evidence type="ECO:0000256" key="9">
    <source>
        <dbReference type="ARBA" id="ARBA00023288"/>
    </source>
</evidence>
<dbReference type="SUPFAM" id="SSF50630">
    <property type="entry name" value="Acid proteases"/>
    <property type="match status" value="1"/>
</dbReference>
<dbReference type="PRINTS" id="PR00792">
    <property type="entry name" value="PEPSIN"/>
</dbReference>
<dbReference type="GO" id="GO:0006508">
    <property type="term" value="P:proteolysis"/>
    <property type="evidence" value="ECO:0007669"/>
    <property type="project" value="UniProtKB-KW"/>
</dbReference>
<proteinExistence type="inferred from homology"/>
<accession>A0A6A6GX76</accession>
<reference evidence="15" key="1">
    <citation type="journal article" date="2020" name="Stud. Mycol.">
        <title>101 Dothideomycetes genomes: a test case for predicting lifestyles and emergence of pathogens.</title>
        <authorList>
            <person name="Haridas S."/>
            <person name="Albert R."/>
            <person name="Binder M."/>
            <person name="Bloem J."/>
            <person name="Labutti K."/>
            <person name="Salamov A."/>
            <person name="Andreopoulos B."/>
            <person name="Baker S."/>
            <person name="Barry K."/>
            <person name="Bills G."/>
            <person name="Bluhm B."/>
            <person name="Cannon C."/>
            <person name="Castanera R."/>
            <person name="Culley D."/>
            <person name="Daum C."/>
            <person name="Ezra D."/>
            <person name="Gonzalez J."/>
            <person name="Henrissat B."/>
            <person name="Kuo A."/>
            <person name="Liang C."/>
            <person name="Lipzen A."/>
            <person name="Lutzoni F."/>
            <person name="Magnuson J."/>
            <person name="Mondo S."/>
            <person name="Nolan M."/>
            <person name="Ohm R."/>
            <person name="Pangilinan J."/>
            <person name="Park H.-J."/>
            <person name="Ramirez L."/>
            <person name="Alfaro M."/>
            <person name="Sun H."/>
            <person name="Tritt A."/>
            <person name="Yoshinaga Y."/>
            <person name="Zwiers L.-H."/>
            <person name="Turgeon B."/>
            <person name="Goodwin S."/>
            <person name="Spatafora J."/>
            <person name="Crous P."/>
            <person name="Grigoriev I."/>
        </authorList>
    </citation>
    <scope>NUCLEOTIDE SEQUENCE</scope>
    <source>
        <strain evidence="15">Tuck. ex Michener</strain>
    </source>
</reference>
<dbReference type="AlphaFoldDB" id="A0A6A6GX76"/>
<evidence type="ECO:0000256" key="12">
    <source>
        <dbReference type="RuleBase" id="RU000454"/>
    </source>
</evidence>
<evidence type="ECO:0000256" key="3">
    <source>
        <dbReference type="ARBA" id="ARBA00022475"/>
    </source>
</evidence>
<dbReference type="CDD" id="cd05471">
    <property type="entry name" value="pepsin_like"/>
    <property type="match status" value="1"/>
</dbReference>
<feature type="active site" evidence="10">
    <location>
        <position position="50"/>
    </location>
</feature>
<feature type="non-terminal residue" evidence="15">
    <location>
        <position position="1"/>
    </location>
</feature>
<feature type="disulfide bond" evidence="11">
    <location>
        <begin position="267"/>
        <end position="300"/>
    </location>
</feature>
<dbReference type="Pfam" id="PF00026">
    <property type="entry name" value="Asp"/>
    <property type="match status" value="1"/>
</dbReference>
<keyword evidence="7" id="KW-0472">Membrane</keyword>
<evidence type="ECO:0000256" key="1">
    <source>
        <dbReference type="ARBA" id="ARBA00004236"/>
    </source>
</evidence>
<evidence type="ECO:0000256" key="2">
    <source>
        <dbReference type="ARBA" id="ARBA00007447"/>
    </source>
</evidence>
<keyword evidence="6 12" id="KW-0378">Hydrolase</keyword>
<feature type="compositionally biased region" description="Low complexity" evidence="13">
    <location>
        <begin position="347"/>
        <end position="402"/>
    </location>
</feature>
<evidence type="ECO:0000256" key="8">
    <source>
        <dbReference type="ARBA" id="ARBA00023180"/>
    </source>
</evidence>
<dbReference type="GO" id="GO:0004190">
    <property type="term" value="F:aspartic-type endopeptidase activity"/>
    <property type="evidence" value="ECO:0007669"/>
    <property type="project" value="UniProtKB-KW"/>
</dbReference>
<feature type="domain" description="Peptidase A1" evidence="14">
    <location>
        <begin position="32"/>
        <end position="339"/>
    </location>
</feature>
<keyword evidence="11" id="KW-1015">Disulfide bond</keyword>
<comment type="similarity">
    <text evidence="2 12">Belongs to the peptidase A1 family.</text>
</comment>
<keyword evidence="9" id="KW-0449">Lipoprotein</keyword>
<keyword evidence="16" id="KW-1185">Reference proteome</keyword>
<evidence type="ECO:0000256" key="4">
    <source>
        <dbReference type="ARBA" id="ARBA00022670"/>
    </source>
</evidence>
<dbReference type="InterPro" id="IPR021109">
    <property type="entry name" value="Peptidase_aspartic_dom_sf"/>
</dbReference>
<name>A0A6A6GX76_VIRVR</name>
<feature type="region of interest" description="Disordered" evidence="13">
    <location>
        <begin position="342"/>
        <end position="402"/>
    </location>
</feature>
<evidence type="ECO:0000259" key="14">
    <source>
        <dbReference type="PROSITE" id="PS51767"/>
    </source>
</evidence>
<feature type="disulfide bond" evidence="11">
    <location>
        <begin position="63"/>
        <end position="68"/>
    </location>
</feature>
<evidence type="ECO:0000256" key="5">
    <source>
        <dbReference type="ARBA" id="ARBA00022750"/>
    </source>
</evidence>
<dbReference type="GO" id="GO:0005886">
    <property type="term" value="C:plasma membrane"/>
    <property type="evidence" value="ECO:0007669"/>
    <property type="project" value="UniProtKB-SubCell"/>
</dbReference>
<evidence type="ECO:0000256" key="7">
    <source>
        <dbReference type="ARBA" id="ARBA00023136"/>
    </source>
</evidence>
<evidence type="ECO:0000313" key="15">
    <source>
        <dbReference type="EMBL" id="KAF2229943.1"/>
    </source>
</evidence>
<dbReference type="InterPro" id="IPR001461">
    <property type="entry name" value="Aspartic_peptidase_A1"/>
</dbReference>
<dbReference type="PANTHER" id="PTHR47966:SF75">
    <property type="entry name" value="ENDOPEPTIDASE (CTSD), PUTATIVE (AFU_ORTHOLOGUE AFUA_4G07040)-RELATED"/>
    <property type="match status" value="1"/>
</dbReference>
<feature type="active site" evidence="10">
    <location>
        <position position="233"/>
    </location>
</feature>
<feature type="non-terminal residue" evidence="15">
    <location>
        <position position="402"/>
    </location>
</feature>
<dbReference type="PROSITE" id="PS51767">
    <property type="entry name" value="PEPTIDASE_A1"/>
    <property type="match status" value="1"/>
</dbReference>
<dbReference type="PANTHER" id="PTHR47966">
    <property type="entry name" value="BETA-SITE APP-CLEAVING ENZYME, ISOFORM A-RELATED"/>
    <property type="match status" value="1"/>
</dbReference>
<comment type="subcellular location">
    <subcellularLocation>
        <location evidence="1">Cell membrane</location>
    </subcellularLocation>
</comment>
<dbReference type="Gene3D" id="2.40.70.10">
    <property type="entry name" value="Acid Proteases"/>
    <property type="match status" value="2"/>
</dbReference>
<dbReference type="Proteomes" id="UP000800092">
    <property type="component" value="Unassembled WGS sequence"/>
</dbReference>
<organism evidence="15 16">
    <name type="scientific">Viridothelium virens</name>
    <name type="common">Speckled blister lichen</name>
    <name type="synonym">Trypethelium virens</name>
    <dbReference type="NCBI Taxonomy" id="1048519"/>
    <lineage>
        <taxon>Eukaryota</taxon>
        <taxon>Fungi</taxon>
        <taxon>Dikarya</taxon>
        <taxon>Ascomycota</taxon>
        <taxon>Pezizomycotina</taxon>
        <taxon>Dothideomycetes</taxon>
        <taxon>Dothideomycetes incertae sedis</taxon>
        <taxon>Trypetheliales</taxon>
        <taxon>Trypetheliaceae</taxon>
        <taxon>Viridothelium</taxon>
    </lineage>
</organism>
<sequence length="402" mass="41306">TVRDNKYTIVNAKQPTQSDSAPVDQDGGDLTYMTTVTFGSQGAQYHMLIDSSGSQSWVFGSDCTTQACNNHDTFGTANSNTLKTSSTPFSVGYGTGNVNGVLATDSVTVAGLTVPLTFGLASNATDEFLSYPMDGILALGQASSSDATFMNALSQQGHIPSKLFGIHLSRDVDGANGNDGEIDFGTPNSDYYSGSLSYTPIIPDQSFWQIAIDGAGVDGKSASVGPQRNAILDTGTSFVYMPLSDAQAIHSLISGSSQSGETFTVPCNTQSTVQISISNVNYNISYQDIVSSSTDGGTTCGSKIVGRQTFGPNQWLVGDVFLKNVYAVFDFDQNRVGFGAKTANANGDDPPSSSTTSSPSTSSATSSTSSLASASTASNSTGGSSTQSGPDSAAQSSGSSSG</sequence>
<evidence type="ECO:0000256" key="13">
    <source>
        <dbReference type="SAM" id="MobiDB-lite"/>
    </source>
</evidence>
<dbReference type="EMBL" id="ML991850">
    <property type="protein sequence ID" value="KAF2229943.1"/>
    <property type="molecule type" value="Genomic_DNA"/>
</dbReference>
<dbReference type="FunFam" id="2.40.70.10:FF:000060">
    <property type="entry name" value="Aspartic-type endopeptidase ctsD"/>
    <property type="match status" value="1"/>
</dbReference>
<keyword evidence="5 12" id="KW-0064">Aspartyl protease</keyword>
<evidence type="ECO:0000256" key="11">
    <source>
        <dbReference type="PIRSR" id="PIRSR601461-2"/>
    </source>
</evidence>
<protein>
    <submittedName>
        <fullName evidence="15">Acid protease</fullName>
    </submittedName>
</protein>
<gene>
    <name evidence="15" type="ORF">EV356DRAFT_433130</name>
</gene>
<dbReference type="InterPro" id="IPR034164">
    <property type="entry name" value="Pepsin-like_dom"/>
</dbReference>
<keyword evidence="8" id="KW-0325">Glycoprotein</keyword>
<dbReference type="InterPro" id="IPR001969">
    <property type="entry name" value="Aspartic_peptidase_AS"/>
</dbReference>
<dbReference type="InterPro" id="IPR033121">
    <property type="entry name" value="PEPTIDASE_A1"/>
</dbReference>